<feature type="transmembrane region" description="Helical" evidence="6">
    <location>
        <begin position="242"/>
        <end position="259"/>
    </location>
</feature>
<gene>
    <name evidence="8" type="ORF">UFOPK2996_00417</name>
    <name evidence="9" type="ORF">UFOPK3974_00863</name>
    <name evidence="10" type="ORF">UFOPK4071_00427</name>
</gene>
<protein>
    <submittedName>
        <fullName evidence="8">Unannotated protein</fullName>
    </submittedName>
</protein>
<evidence type="ECO:0000256" key="6">
    <source>
        <dbReference type="SAM" id="Phobius"/>
    </source>
</evidence>
<feature type="transmembrane region" description="Helical" evidence="6">
    <location>
        <begin position="265"/>
        <end position="284"/>
    </location>
</feature>
<proteinExistence type="predicted"/>
<sequence>MIDRVSVNARRGWLFCGFAAIFFGLATPATKLLVGDAGPFILAGLLYLGAAIAVAPLRVREQRRTTNRKQRTLLFFTVLVGGGIAPVLLMMGLERTSASTVSLLLNFELIATACVGGLFLREQIGRRAWFGISIVCAGGLVLTGIAGAGIEIGALFVIAACVCWGVDNAITASLDAYSPVSVTFAKGLFAGTANLAIGLLFENAPSFKTIIVVLLIGSIGYGLSITLWISGARLVGAARGQVIFALAPFIGALAAWPLVGEQPTRRIAIAFGISLAGVVVVTTAKHGHEHMHGGIEHVHPIQADDIHHRADLIEVLDGGGHRHLSFSHDHEHLPDIHHRHTH</sequence>
<evidence type="ECO:0000256" key="5">
    <source>
        <dbReference type="ARBA" id="ARBA00023136"/>
    </source>
</evidence>
<evidence type="ECO:0000259" key="7">
    <source>
        <dbReference type="Pfam" id="PF00892"/>
    </source>
</evidence>
<accession>A0A6J6X9L0</accession>
<feature type="transmembrane region" description="Helical" evidence="6">
    <location>
        <begin position="182"/>
        <end position="201"/>
    </location>
</feature>
<evidence type="ECO:0000256" key="1">
    <source>
        <dbReference type="ARBA" id="ARBA00004651"/>
    </source>
</evidence>
<feature type="domain" description="EamA" evidence="7">
    <location>
        <begin position="152"/>
        <end position="282"/>
    </location>
</feature>
<dbReference type="Pfam" id="PF00892">
    <property type="entry name" value="EamA"/>
    <property type="match status" value="2"/>
</dbReference>
<name>A0A6J6X9L0_9ZZZZ</name>
<evidence type="ECO:0000256" key="4">
    <source>
        <dbReference type="ARBA" id="ARBA00022989"/>
    </source>
</evidence>
<feature type="transmembrane region" description="Helical" evidence="6">
    <location>
        <begin position="207"/>
        <end position="230"/>
    </location>
</feature>
<keyword evidence="2" id="KW-1003">Cell membrane</keyword>
<dbReference type="SUPFAM" id="SSF103481">
    <property type="entry name" value="Multidrug resistance efflux transporter EmrE"/>
    <property type="match status" value="2"/>
</dbReference>
<dbReference type="InterPro" id="IPR037185">
    <property type="entry name" value="EmrE-like"/>
</dbReference>
<feature type="domain" description="EamA" evidence="7">
    <location>
        <begin position="12"/>
        <end position="142"/>
    </location>
</feature>
<evidence type="ECO:0000256" key="2">
    <source>
        <dbReference type="ARBA" id="ARBA00022475"/>
    </source>
</evidence>
<evidence type="ECO:0000313" key="10">
    <source>
        <dbReference type="EMBL" id="CAB5005424.1"/>
    </source>
</evidence>
<dbReference type="AlphaFoldDB" id="A0A6J6X9L0"/>
<dbReference type="PANTHER" id="PTHR42920">
    <property type="entry name" value="OS03G0707200 PROTEIN-RELATED"/>
    <property type="match status" value="1"/>
</dbReference>
<dbReference type="Gene3D" id="1.10.3730.20">
    <property type="match status" value="1"/>
</dbReference>
<feature type="transmembrane region" description="Helical" evidence="6">
    <location>
        <begin position="12"/>
        <end position="34"/>
    </location>
</feature>
<dbReference type="EMBL" id="CAFAAH010000036">
    <property type="protein sequence ID" value="CAB4790707.1"/>
    <property type="molecule type" value="Genomic_DNA"/>
</dbReference>
<dbReference type="EMBL" id="CAFBPF010000035">
    <property type="protein sequence ID" value="CAB5005424.1"/>
    <property type="molecule type" value="Genomic_DNA"/>
</dbReference>
<reference evidence="8" key="1">
    <citation type="submission" date="2020-05" db="EMBL/GenBank/DDBJ databases">
        <authorList>
            <person name="Chiriac C."/>
            <person name="Salcher M."/>
            <person name="Ghai R."/>
            <person name="Kavagutti S V."/>
        </authorList>
    </citation>
    <scope>NUCLEOTIDE SEQUENCE</scope>
</reference>
<evidence type="ECO:0000256" key="3">
    <source>
        <dbReference type="ARBA" id="ARBA00022692"/>
    </source>
</evidence>
<evidence type="ECO:0000313" key="9">
    <source>
        <dbReference type="EMBL" id="CAB4989668.1"/>
    </source>
</evidence>
<feature type="transmembrane region" description="Helical" evidence="6">
    <location>
        <begin position="71"/>
        <end position="91"/>
    </location>
</feature>
<feature type="transmembrane region" description="Helical" evidence="6">
    <location>
        <begin position="103"/>
        <end position="121"/>
    </location>
</feature>
<dbReference type="PANTHER" id="PTHR42920:SF5">
    <property type="entry name" value="EAMA DOMAIN-CONTAINING PROTEIN"/>
    <property type="match status" value="1"/>
</dbReference>
<dbReference type="EMBL" id="CAFBOR010000113">
    <property type="protein sequence ID" value="CAB4989668.1"/>
    <property type="molecule type" value="Genomic_DNA"/>
</dbReference>
<keyword evidence="5 6" id="KW-0472">Membrane</keyword>
<keyword evidence="4 6" id="KW-1133">Transmembrane helix</keyword>
<feature type="transmembrane region" description="Helical" evidence="6">
    <location>
        <begin position="128"/>
        <end position="146"/>
    </location>
</feature>
<comment type="subcellular location">
    <subcellularLocation>
        <location evidence="1">Cell membrane</location>
        <topology evidence="1">Multi-pass membrane protein</topology>
    </subcellularLocation>
</comment>
<feature type="transmembrane region" description="Helical" evidence="6">
    <location>
        <begin position="40"/>
        <end position="59"/>
    </location>
</feature>
<evidence type="ECO:0000313" key="8">
    <source>
        <dbReference type="EMBL" id="CAB4790707.1"/>
    </source>
</evidence>
<keyword evidence="3 6" id="KW-0812">Transmembrane</keyword>
<dbReference type="InterPro" id="IPR051258">
    <property type="entry name" value="Diverse_Substrate_Transporter"/>
</dbReference>
<dbReference type="GO" id="GO:0005886">
    <property type="term" value="C:plasma membrane"/>
    <property type="evidence" value="ECO:0007669"/>
    <property type="project" value="UniProtKB-SubCell"/>
</dbReference>
<organism evidence="8">
    <name type="scientific">freshwater metagenome</name>
    <dbReference type="NCBI Taxonomy" id="449393"/>
    <lineage>
        <taxon>unclassified sequences</taxon>
        <taxon>metagenomes</taxon>
        <taxon>ecological metagenomes</taxon>
    </lineage>
</organism>
<dbReference type="InterPro" id="IPR000620">
    <property type="entry name" value="EamA_dom"/>
</dbReference>